<evidence type="ECO:0000256" key="2">
    <source>
        <dbReference type="ARBA" id="ARBA00023002"/>
    </source>
</evidence>
<dbReference type="PRINTS" id="PR00081">
    <property type="entry name" value="GDHRDH"/>
</dbReference>
<dbReference type="Pfam" id="PF00106">
    <property type="entry name" value="adh_short"/>
    <property type="match status" value="1"/>
</dbReference>
<sequence>MRRSVRSLTNKIVVITGAASGIGQSLARAMAARGAVLALVDIDELALEALCAELADAGNTVSSYVIDVSNRSAMEQLPGDVVTAHGAVDILINNAGVSVGAMFDDHSIEDAEWLLDINLKGVIYGCKFFLPHLKQSPEANIVNISSMFGLFSMPGQAMYSASKAGVRGFTEALWTELSNTSVRVMTVHPGTIRSNVIRSSRMLDPQAQLKAVQLQEKFGMSTDKAAEKIVRAIEKNKLRVLVGADAHIAEFLKRLFPVSLQRLVGMFFD</sequence>
<evidence type="ECO:0000313" key="5">
    <source>
        <dbReference type="EMBL" id="MCX2980539.1"/>
    </source>
</evidence>
<evidence type="ECO:0000256" key="1">
    <source>
        <dbReference type="ARBA" id="ARBA00006484"/>
    </source>
</evidence>
<comment type="similarity">
    <text evidence="1 3">Belongs to the short-chain dehydrogenases/reductases (SDR) family.</text>
</comment>
<dbReference type="SUPFAM" id="SSF51735">
    <property type="entry name" value="NAD(P)-binding Rossmann-fold domains"/>
    <property type="match status" value="1"/>
</dbReference>
<proteinExistence type="inferred from homology"/>
<dbReference type="InterPro" id="IPR057326">
    <property type="entry name" value="KR_dom"/>
</dbReference>
<dbReference type="PANTHER" id="PTHR44196:SF1">
    <property type="entry name" value="DEHYDROGENASE_REDUCTASE SDR FAMILY MEMBER 7B"/>
    <property type="match status" value="1"/>
</dbReference>
<dbReference type="Gene3D" id="3.40.50.720">
    <property type="entry name" value="NAD(P)-binding Rossmann-like Domain"/>
    <property type="match status" value="1"/>
</dbReference>
<protein>
    <submittedName>
        <fullName evidence="5">SDR family NAD(P)-dependent oxidoreductase</fullName>
    </submittedName>
</protein>
<organism evidence="5 6">
    <name type="scientific">Candidatus Litorirhabdus singularis</name>
    <dbReference type="NCBI Taxonomy" id="2518993"/>
    <lineage>
        <taxon>Bacteria</taxon>
        <taxon>Pseudomonadati</taxon>
        <taxon>Pseudomonadota</taxon>
        <taxon>Gammaproteobacteria</taxon>
        <taxon>Cellvibrionales</taxon>
        <taxon>Halieaceae</taxon>
        <taxon>Candidatus Litorirhabdus</taxon>
    </lineage>
</organism>
<dbReference type="CDD" id="cd05233">
    <property type="entry name" value="SDR_c"/>
    <property type="match status" value="1"/>
</dbReference>
<gene>
    <name evidence="5" type="ORF">EYC98_06575</name>
</gene>
<evidence type="ECO:0000259" key="4">
    <source>
        <dbReference type="SMART" id="SM00822"/>
    </source>
</evidence>
<dbReference type="Proteomes" id="UP001143362">
    <property type="component" value="Unassembled WGS sequence"/>
</dbReference>
<dbReference type="SMART" id="SM00822">
    <property type="entry name" value="PKS_KR"/>
    <property type="match status" value="1"/>
</dbReference>
<name>A0ABT3TEV6_9GAMM</name>
<evidence type="ECO:0000256" key="3">
    <source>
        <dbReference type="RuleBase" id="RU000363"/>
    </source>
</evidence>
<keyword evidence="2" id="KW-0560">Oxidoreductase</keyword>
<dbReference type="InterPro" id="IPR036291">
    <property type="entry name" value="NAD(P)-bd_dom_sf"/>
</dbReference>
<feature type="domain" description="Ketoreductase" evidence="4">
    <location>
        <begin position="11"/>
        <end position="195"/>
    </location>
</feature>
<evidence type="ECO:0000313" key="6">
    <source>
        <dbReference type="Proteomes" id="UP001143362"/>
    </source>
</evidence>
<dbReference type="InterPro" id="IPR002347">
    <property type="entry name" value="SDR_fam"/>
</dbReference>
<accession>A0ABT3TEV6</accession>
<keyword evidence="6" id="KW-1185">Reference proteome</keyword>
<dbReference type="PANTHER" id="PTHR44196">
    <property type="entry name" value="DEHYDROGENASE/REDUCTASE SDR FAMILY MEMBER 7B"/>
    <property type="match status" value="1"/>
</dbReference>
<dbReference type="EMBL" id="SHNN01000001">
    <property type="protein sequence ID" value="MCX2980539.1"/>
    <property type="molecule type" value="Genomic_DNA"/>
</dbReference>
<dbReference type="PRINTS" id="PR00080">
    <property type="entry name" value="SDRFAMILY"/>
</dbReference>
<comment type="caution">
    <text evidence="5">The sequence shown here is derived from an EMBL/GenBank/DDBJ whole genome shotgun (WGS) entry which is preliminary data.</text>
</comment>
<reference evidence="5" key="1">
    <citation type="submission" date="2019-02" db="EMBL/GenBank/DDBJ databases">
        <authorList>
            <person name="Li S.-H."/>
        </authorList>
    </citation>
    <scope>NUCLEOTIDE SEQUENCE</scope>
    <source>
        <strain evidence="5">IMCC14734</strain>
    </source>
</reference>